<evidence type="ECO:0000256" key="6">
    <source>
        <dbReference type="ARBA" id="ARBA00022989"/>
    </source>
</evidence>
<dbReference type="Pfam" id="PF00858">
    <property type="entry name" value="ASC"/>
    <property type="match status" value="1"/>
</dbReference>
<organism evidence="15 16">
    <name type="scientific">Folsomia candida</name>
    <name type="common">Springtail</name>
    <dbReference type="NCBI Taxonomy" id="158441"/>
    <lineage>
        <taxon>Eukaryota</taxon>
        <taxon>Metazoa</taxon>
        <taxon>Ecdysozoa</taxon>
        <taxon>Arthropoda</taxon>
        <taxon>Hexapoda</taxon>
        <taxon>Collembola</taxon>
        <taxon>Entomobryomorpha</taxon>
        <taxon>Isotomoidea</taxon>
        <taxon>Isotomidae</taxon>
        <taxon>Proisotominae</taxon>
        <taxon>Folsomia</taxon>
    </lineage>
</organism>
<comment type="similarity">
    <text evidence="2 12">Belongs to the amiloride-sensitive sodium channel (TC 1.A.6) family.</text>
</comment>
<evidence type="ECO:0000313" key="16">
    <source>
        <dbReference type="Proteomes" id="UP000198287"/>
    </source>
</evidence>
<dbReference type="OrthoDB" id="6021021at2759"/>
<gene>
    <name evidence="15" type="ORF">Fcan01_10094</name>
</gene>
<keyword evidence="7" id="KW-0915">Sodium</keyword>
<dbReference type="EMBL" id="LNIX01000005">
    <property type="protein sequence ID" value="OXA54935.1"/>
    <property type="molecule type" value="Genomic_DNA"/>
</dbReference>
<dbReference type="PANTHER" id="PTHR11690:SF300">
    <property type="entry name" value="PICKPOCKET PROTEIN 19"/>
    <property type="match status" value="1"/>
</dbReference>
<keyword evidence="3 12" id="KW-0813">Transport</keyword>
<evidence type="ECO:0000256" key="7">
    <source>
        <dbReference type="ARBA" id="ARBA00023053"/>
    </source>
</evidence>
<reference evidence="15 16" key="1">
    <citation type="submission" date="2015-12" db="EMBL/GenBank/DDBJ databases">
        <title>The genome of Folsomia candida.</title>
        <authorList>
            <person name="Faddeeva A."/>
            <person name="Derks M.F."/>
            <person name="Anvar Y."/>
            <person name="Smit S."/>
            <person name="Van Straalen N."/>
            <person name="Roelofs D."/>
        </authorList>
    </citation>
    <scope>NUCLEOTIDE SEQUENCE [LARGE SCALE GENOMIC DNA]</scope>
    <source>
        <strain evidence="15 16">VU population</strain>
        <tissue evidence="15">Whole body</tissue>
    </source>
</reference>
<keyword evidence="10 12" id="KW-0739">Sodium transport</keyword>
<evidence type="ECO:0000256" key="13">
    <source>
        <dbReference type="SAM" id="MobiDB-lite"/>
    </source>
</evidence>
<evidence type="ECO:0000256" key="12">
    <source>
        <dbReference type="RuleBase" id="RU000679"/>
    </source>
</evidence>
<dbReference type="GO" id="GO:0015280">
    <property type="term" value="F:ligand-gated sodium channel activity"/>
    <property type="evidence" value="ECO:0007669"/>
    <property type="project" value="TreeGrafter"/>
</dbReference>
<evidence type="ECO:0000256" key="11">
    <source>
        <dbReference type="ARBA" id="ARBA00023303"/>
    </source>
</evidence>
<evidence type="ECO:0000256" key="10">
    <source>
        <dbReference type="ARBA" id="ARBA00023201"/>
    </source>
</evidence>
<dbReference type="Proteomes" id="UP000198287">
    <property type="component" value="Unassembled WGS sequence"/>
</dbReference>
<evidence type="ECO:0000313" key="15">
    <source>
        <dbReference type="EMBL" id="OXA54935.1"/>
    </source>
</evidence>
<accession>A0A226EBI6</accession>
<evidence type="ECO:0000256" key="3">
    <source>
        <dbReference type="ARBA" id="ARBA00022448"/>
    </source>
</evidence>
<keyword evidence="11 12" id="KW-0407">Ion channel</keyword>
<proteinExistence type="inferred from homology"/>
<evidence type="ECO:0000256" key="4">
    <source>
        <dbReference type="ARBA" id="ARBA00022461"/>
    </source>
</evidence>
<dbReference type="Gene3D" id="2.60.470.10">
    <property type="entry name" value="Acid-sensing ion channels like domains"/>
    <property type="match status" value="1"/>
</dbReference>
<evidence type="ECO:0000256" key="2">
    <source>
        <dbReference type="ARBA" id="ARBA00007193"/>
    </source>
</evidence>
<keyword evidence="4 12" id="KW-0894">Sodium channel</keyword>
<dbReference type="PANTHER" id="PTHR11690">
    <property type="entry name" value="AMILORIDE-SENSITIVE SODIUM CHANNEL-RELATED"/>
    <property type="match status" value="1"/>
</dbReference>
<comment type="caution">
    <text evidence="15">The sequence shown here is derived from an EMBL/GenBank/DDBJ whole genome shotgun (WGS) entry which is preliminary data.</text>
</comment>
<feature type="region of interest" description="Disordered" evidence="13">
    <location>
        <begin position="1"/>
        <end position="20"/>
    </location>
</feature>
<keyword evidence="8 12" id="KW-0406">Ion transport</keyword>
<feature type="transmembrane region" description="Helical" evidence="14">
    <location>
        <begin position="82"/>
        <end position="99"/>
    </location>
</feature>
<comment type="subcellular location">
    <subcellularLocation>
        <location evidence="1">Membrane</location>
        <topology evidence="1">Multi-pass membrane protein</topology>
    </subcellularLocation>
</comment>
<protein>
    <submittedName>
        <fullName evidence="15">Pickpocket protein 28</fullName>
    </submittedName>
</protein>
<sequence>MEIEMRPIPPHGPDQEIVRSPPRGFQRMLLYIANEQYENVRNKWTRWMSWQPSPDSGLVQVFEKLPGFRQSVKPGLHPLMRAFWFIVVLLCCVIVYLIIKEGIKRTMGHPLVVSTETEEVGIMDVDFPQVTVSHPGGIKLSSLKKSHRNFQLATILGSVKTEDGVLWSEDDTVGLQQVIDQVCSLKTTYPGLNNVDNGENGNTGVFVNSRSYNLSDDPTTEIMTEKIIPFLKNAIYNCSDAIAGCFLNEILVPCGLLFKKRFSEWGSTCMFNGIPGLVTRRFQTMQTVLSAADYTPEEIEAWKMAKLDQDIGQEQLKPIGPIRTPWRQTSGKMSGLSFIIKNEILEKACVHGEGTGFILTIAHPADEPKIKRFGKSMPFGHEVFISVNPILLLADGDIREMPVEKQRKARVVTQLVLHLNVFDFKFSIVQLRAIRGHCSNRKLEVFTGANMVLQKALGHDFDEFAGVYLWRGVEF</sequence>
<evidence type="ECO:0000256" key="9">
    <source>
        <dbReference type="ARBA" id="ARBA00023136"/>
    </source>
</evidence>
<dbReference type="AlphaFoldDB" id="A0A226EBI6"/>
<keyword evidence="6 14" id="KW-1133">Transmembrane helix</keyword>
<evidence type="ECO:0000256" key="14">
    <source>
        <dbReference type="SAM" id="Phobius"/>
    </source>
</evidence>
<dbReference type="InterPro" id="IPR001873">
    <property type="entry name" value="ENaC"/>
</dbReference>
<evidence type="ECO:0000256" key="8">
    <source>
        <dbReference type="ARBA" id="ARBA00023065"/>
    </source>
</evidence>
<evidence type="ECO:0000256" key="1">
    <source>
        <dbReference type="ARBA" id="ARBA00004141"/>
    </source>
</evidence>
<name>A0A226EBI6_FOLCA</name>
<evidence type="ECO:0000256" key="5">
    <source>
        <dbReference type="ARBA" id="ARBA00022692"/>
    </source>
</evidence>
<dbReference type="GO" id="GO:0005886">
    <property type="term" value="C:plasma membrane"/>
    <property type="evidence" value="ECO:0007669"/>
    <property type="project" value="TreeGrafter"/>
</dbReference>
<keyword evidence="16" id="KW-1185">Reference proteome</keyword>
<keyword evidence="9 14" id="KW-0472">Membrane</keyword>
<keyword evidence="5 12" id="KW-0812">Transmembrane</keyword>